<proteinExistence type="predicted"/>
<dbReference type="AlphaFoldDB" id="A0A7I7PHL5"/>
<evidence type="ECO:0000313" key="1">
    <source>
        <dbReference type="EMBL" id="BBY08066.1"/>
    </source>
</evidence>
<organism evidence="1 2">
    <name type="scientific">Mycobacterium noviomagense</name>
    <dbReference type="NCBI Taxonomy" id="459858"/>
    <lineage>
        <taxon>Bacteria</taxon>
        <taxon>Bacillati</taxon>
        <taxon>Actinomycetota</taxon>
        <taxon>Actinomycetes</taxon>
        <taxon>Mycobacteriales</taxon>
        <taxon>Mycobacteriaceae</taxon>
        <taxon>Mycobacterium</taxon>
    </lineage>
</organism>
<name>A0A7I7PHL5_9MYCO</name>
<gene>
    <name evidence="1" type="ORF">MNVI_33840</name>
</gene>
<dbReference type="Proteomes" id="UP000466894">
    <property type="component" value="Chromosome"/>
</dbReference>
<sequence>MQRPIASVADQVGDPRIELFDDLAEVLDGGGFMHFAPPADDATQLGTATSRRTILSCQRIDDDA</sequence>
<protein>
    <submittedName>
        <fullName evidence="1">Uncharacterized protein</fullName>
    </submittedName>
</protein>
<accession>A0A7I7PHL5</accession>
<dbReference type="EMBL" id="AP022583">
    <property type="protein sequence ID" value="BBY08066.1"/>
    <property type="molecule type" value="Genomic_DNA"/>
</dbReference>
<evidence type="ECO:0000313" key="2">
    <source>
        <dbReference type="Proteomes" id="UP000466894"/>
    </source>
</evidence>
<dbReference type="KEGG" id="mnv:MNVI_33840"/>
<reference evidence="1 2" key="1">
    <citation type="journal article" date="2019" name="Emerg. Microbes Infect.">
        <title>Comprehensive subspecies identification of 175 nontuberculous mycobacteria species based on 7547 genomic profiles.</title>
        <authorList>
            <person name="Matsumoto Y."/>
            <person name="Kinjo T."/>
            <person name="Motooka D."/>
            <person name="Nabeya D."/>
            <person name="Jung N."/>
            <person name="Uechi K."/>
            <person name="Horii T."/>
            <person name="Iida T."/>
            <person name="Fujita J."/>
            <person name="Nakamura S."/>
        </authorList>
    </citation>
    <scope>NUCLEOTIDE SEQUENCE [LARGE SCALE GENOMIC DNA]</scope>
    <source>
        <strain evidence="1 2">JCM 16367</strain>
    </source>
</reference>